<dbReference type="Pfam" id="PF01753">
    <property type="entry name" value="zf-MYND"/>
    <property type="match status" value="1"/>
</dbReference>
<keyword evidence="7" id="KW-1185">Reference proteome</keyword>
<proteinExistence type="predicted"/>
<dbReference type="PROSITE" id="PS50865">
    <property type="entry name" value="ZF_MYND_2"/>
    <property type="match status" value="1"/>
</dbReference>
<keyword evidence="3" id="KW-0862">Zinc</keyword>
<dbReference type="AlphaFoldDB" id="A0A6A6GTQ0"/>
<evidence type="ECO:0000313" key="6">
    <source>
        <dbReference type="EMBL" id="KAF2229166.1"/>
    </source>
</evidence>
<evidence type="ECO:0000259" key="5">
    <source>
        <dbReference type="PROSITE" id="PS50865"/>
    </source>
</evidence>
<gene>
    <name evidence="6" type="ORF">EV356DRAFT_537482</name>
</gene>
<evidence type="ECO:0000256" key="1">
    <source>
        <dbReference type="ARBA" id="ARBA00022723"/>
    </source>
</evidence>
<dbReference type="EMBL" id="ML991873">
    <property type="protein sequence ID" value="KAF2229166.1"/>
    <property type="molecule type" value="Genomic_DNA"/>
</dbReference>
<keyword evidence="2 4" id="KW-0863">Zinc-finger</keyword>
<dbReference type="Proteomes" id="UP000800092">
    <property type="component" value="Unassembled WGS sequence"/>
</dbReference>
<accession>A0A6A6GTQ0</accession>
<dbReference type="SUPFAM" id="SSF144232">
    <property type="entry name" value="HIT/MYND zinc finger-like"/>
    <property type="match status" value="1"/>
</dbReference>
<dbReference type="OrthoDB" id="437457at2759"/>
<dbReference type="Gene3D" id="6.10.140.2220">
    <property type="match status" value="1"/>
</dbReference>
<evidence type="ECO:0000256" key="4">
    <source>
        <dbReference type="PROSITE-ProRule" id="PRU00134"/>
    </source>
</evidence>
<evidence type="ECO:0000256" key="2">
    <source>
        <dbReference type="ARBA" id="ARBA00022771"/>
    </source>
</evidence>
<sequence length="211" mass="23807">MDQTSDFQEEITMDTDTFVTLSEHINQSGIISKCCVCNNATSNACTECGSAKYCSEDCQNDDWKTHKALCHAMKTMPERPSQDHRLGILFAVDKEVPTLVWVHTPYHDDGFGSADAETNFGEWFGSERFTRVLVEKNMARGFELDTLPSIWRLETFVHRENNAAVNGLLNGSPGQPWRGPVLCMQVAGVFATMFEDINLSDFRHIVDFLRT</sequence>
<keyword evidence="1" id="KW-0479">Metal-binding</keyword>
<evidence type="ECO:0000256" key="3">
    <source>
        <dbReference type="ARBA" id="ARBA00022833"/>
    </source>
</evidence>
<organism evidence="6 7">
    <name type="scientific">Viridothelium virens</name>
    <name type="common">Speckled blister lichen</name>
    <name type="synonym">Trypethelium virens</name>
    <dbReference type="NCBI Taxonomy" id="1048519"/>
    <lineage>
        <taxon>Eukaryota</taxon>
        <taxon>Fungi</taxon>
        <taxon>Dikarya</taxon>
        <taxon>Ascomycota</taxon>
        <taxon>Pezizomycotina</taxon>
        <taxon>Dothideomycetes</taxon>
        <taxon>Dothideomycetes incertae sedis</taxon>
        <taxon>Trypetheliales</taxon>
        <taxon>Trypetheliaceae</taxon>
        <taxon>Viridothelium</taxon>
    </lineage>
</organism>
<name>A0A6A6GTQ0_VIRVR</name>
<reference evidence="6" key="1">
    <citation type="journal article" date="2020" name="Stud. Mycol.">
        <title>101 Dothideomycetes genomes: a test case for predicting lifestyles and emergence of pathogens.</title>
        <authorList>
            <person name="Haridas S."/>
            <person name="Albert R."/>
            <person name="Binder M."/>
            <person name="Bloem J."/>
            <person name="Labutti K."/>
            <person name="Salamov A."/>
            <person name="Andreopoulos B."/>
            <person name="Baker S."/>
            <person name="Barry K."/>
            <person name="Bills G."/>
            <person name="Bluhm B."/>
            <person name="Cannon C."/>
            <person name="Castanera R."/>
            <person name="Culley D."/>
            <person name="Daum C."/>
            <person name="Ezra D."/>
            <person name="Gonzalez J."/>
            <person name="Henrissat B."/>
            <person name="Kuo A."/>
            <person name="Liang C."/>
            <person name="Lipzen A."/>
            <person name="Lutzoni F."/>
            <person name="Magnuson J."/>
            <person name="Mondo S."/>
            <person name="Nolan M."/>
            <person name="Ohm R."/>
            <person name="Pangilinan J."/>
            <person name="Park H.-J."/>
            <person name="Ramirez L."/>
            <person name="Alfaro M."/>
            <person name="Sun H."/>
            <person name="Tritt A."/>
            <person name="Yoshinaga Y."/>
            <person name="Zwiers L.-H."/>
            <person name="Turgeon B."/>
            <person name="Goodwin S."/>
            <person name="Spatafora J."/>
            <person name="Crous P."/>
            <person name="Grigoriev I."/>
        </authorList>
    </citation>
    <scope>NUCLEOTIDE SEQUENCE</scope>
    <source>
        <strain evidence="6">Tuck. ex Michener</strain>
    </source>
</reference>
<dbReference type="GO" id="GO:0008270">
    <property type="term" value="F:zinc ion binding"/>
    <property type="evidence" value="ECO:0007669"/>
    <property type="project" value="UniProtKB-KW"/>
</dbReference>
<feature type="domain" description="MYND-type" evidence="5">
    <location>
        <begin position="34"/>
        <end position="70"/>
    </location>
</feature>
<protein>
    <recommendedName>
        <fullName evidence="5">MYND-type domain-containing protein</fullName>
    </recommendedName>
</protein>
<dbReference type="InterPro" id="IPR002893">
    <property type="entry name" value="Znf_MYND"/>
</dbReference>
<dbReference type="PROSITE" id="PS01360">
    <property type="entry name" value="ZF_MYND_1"/>
    <property type="match status" value="1"/>
</dbReference>
<evidence type="ECO:0000313" key="7">
    <source>
        <dbReference type="Proteomes" id="UP000800092"/>
    </source>
</evidence>